<keyword evidence="1" id="KW-0812">Transmembrane</keyword>
<gene>
    <name evidence="2" type="ORF">NTHI1209_00529</name>
</gene>
<dbReference type="RefSeq" id="WP_229295138.1">
    <property type="nucleotide sequence ID" value="NZ_CP135819.1"/>
</dbReference>
<dbReference type="AlphaFoldDB" id="A0A158SVN2"/>
<feature type="transmembrane region" description="Helical" evidence="1">
    <location>
        <begin position="12"/>
        <end position="32"/>
    </location>
</feature>
<proteinExistence type="predicted"/>
<dbReference type="Proteomes" id="UP000050700">
    <property type="component" value="Unassembled WGS sequence"/>
</dbReference>
<dbReference type="EMBL" id="JMQP01000002">
    <property type="protein sequence ID" value="KIS34926.1"/>
    <property type="molecule type" value="Genomic_DNA"/>
</dbReference>
<comment type="caution">
    <text evidence="2">The sequence shown here is derived from an EMBL/GenBank/DDBJ whole genome shotgun (WGS) entry which is preliminary data.</text>
</comment>
<dbReference type="PATRIC" id="fig|727.582.peg.473"/>
<evidence type="ECO:0000313" key="2">
    <source>
        <dbReference type="EMBL" id="KIS34926.1"/>
    </source>
</evidence>
<accession>A0A158SVN2</accession>
<evidence type="ECO:0000313" key="3">
    <source>
        <dbReference type="Proteomes" id="UP000050700"/>
    </source>
</evidence>
<organism evidence="2 3">
    <name type="scientific">Haemophilus influenzae</name>
    <dbReference type="NCBI Taxonomy" id="727"/>
    <lineage>
        <taxon>Bacteria</taxon>
        <taxon>Pseudomonadati</taxon>
        <taxon>Pseudomonadota</taxon>
        <taxon>Gammaproteobacteria</taxon>
        <taxon>Pasteurellales</taxon>
        <taxon>Pasteurellaceae</taxon>
        <taxon>Haemophilus</taxon>
    </lineage>
</organism>
<keyword evidence="1" id="KW-1133">Transmembrane helix</keyword>
<sequence>MQIIKEKLIKSTMLATIIVLILTALGVILFGVKQVFFKSLSLFLSYTQREKSAVNLTMKSSSMRFHQCRRRIWLLSQTIKLSADFC</sequence>
<protein>
    <submittedName>
        <fullName evidence="2">Uncharacterized protein</fullName>
    </submittedName>
</protein>
<keyword evidence="1" id="KW-0472">Membrane</keyword>
<evidence type="ECO:0000256" key="1">
    <source>
        <dbReference type="SAM" id="Phobius"/>
    </source>
</evidence>
<reference evidence="2 3" key="1">
    <citation type="submission" date="2014-05" db="EMBL/GenBank/DDBJ databases">
        <title>Methylome analysis of the phasevarions of Haemophilus influenzae.</title>
        <authorList>
            <person name="Atack J.M."/>
            <person name="Fox K.L."/>
            <person name="Power P.M."/>
            <person name="Clark T."/>
            <person name="Jurcisek J."/>
            <person name="Korlach J."/>
            <person name="Bakaletz L.O."/>
            <person name="Jennings M.P."/>
        </authorList>
    </citation>
    <scope>NUCLEOTIDE SEQUENCE [LARGE SCALE GENOMIC DNA]</scope>
    <source>
        <strain evidence="2 3">1209</strain>
    </source>
</reference>
<name>A0A158SVN2_HAEIF</name>